<feature type="domain" description="WW" evidence="2">
    <location>
        <begin position="584"/>
        <end position="618"/>
    </location>
</feature>
<dbReference type="InterPro" id="IPR036020">
    <property type="entry name" value="WW_dom_sf"/>
</dbReference>
<feature type="region of interest" description="Disordered" evidence="1">
    <location>
        <begin position="315"/>
        <end position="599"/>
    </location>
</feature>
<accession>A0A7S4RH79</accession>
<feature type="compositionally biased region" description="Low complexity" evidence="1">
    <location>
        <begin position="132"/>
        <end position="146"/>
    </location>
</feature>
<dbReference type="EMBL" id="HBNR01049574">
    <property type="protein sequence ID" value="CAE4612720.1"/>
    <property type="molecule type" value="Transcribed_RNA"/>
</dbReference>
<evidence type="ECO:0000259" key="2">
    <source>
        <dbReference type="PROSITE" id="PS50020"/>
    </source>
</evidence>
<feature type="compositionally biased region" description="Low complexity" evidence="1">
    <location>
        <begin position="454"/>
        <end position="468"/>
    </location>
</feature>
<feature type="compositionally biased region" description="Basic and acidic residues" evidence="1">
    <location>
        <begin position="590"/>
        <end position="599"/>
    </location>
</feature>
<dbReference type="SMART" id="SM00456">
    <property type="entry name" value="WW"/>
    <property type="match status" value="1"/>
</dbReference>
<dbReference type="Pfam" id="PF00397">
    <property type="entry name" value="WW"/>
    <property type="match status" value="1"/>
</dbReference>
<dbReference type="Gene3D" id="2.20.70.10">
    <property type="match status" value="1"/>
</dbReference>
<dbReference type="AlphaFoldDB" id="A0A7S4RH79"/>
<evidence type="ECO:0000256" key="1">
    <source>
        <dbReference type="SAM" id="MobiDB-lite"/>
    </source>
</evidence>
<feature type="compositionally biased region" description="Basic residues" evidence="1">
    <location>
        <begin position="185"/>
        <end position="205"/>
    </location>
</feature>
<dbReference type="PROSITE" id="PS50020">
    <property type="entry name" value="WW_DOMAIN_2"/>
    <property type="match status" value="1"/>
</dbReference>
<dbReference type="CDD" id="cd00201">
    <property type="entry name" value="WW"/>
    <property type="match status" value="1"/>
</dbReference>
<feature type="region of interest" description="Disordered" evidence="1">
    <location>
        <begin position="125"/>
        <end position="216"/>
    </location>
</feature>
<organism evidence="3">
    <name type="scientific">Alexandrium monilatum</name>
    <dbReference type="NCBI Taxonomy" id="311494"/>
    <lineage>
        <taxon>Eukaryota</taxon>
        <taxon>Sar</taxon>
        <taxon>Alveolata</taxon>
        <taxon>Dinophyceae</taxon>
        <taxon>Gonyaulacales</taxon>
        <taxon>Pyrocystaceae</taxon>
        <taxon>Alexandrium</taxon>
    </lineage>
</organism>
<dbReference type="InterPro" id="IPR012340">
    <property type="entry name" value="NA-bd_OB-fold"/>
</dbReference>
<feature type="compositionally biased region" description="Low complexity" evidence="1">
    <location>
        <begin position="561"/>
        <end position="581"/>
    </location>
</feature>
<sequence>MKGDREKRQTVLGGRRFSGTIISWKGTVGWIKPSSKIDRPEEEMRSGKVFVHKSDFAAGTDLSRMKGARVNFTVYVDGTGLGAEHCRIVTMGEEGPGKGEAHGVKRTIEKRPLGRFSRSVARAVSVRPERVAPWAKGSKSSAPSSKGWEKGREKGREKGLDRGWDKGWDRGGAKAKGRGKDKGKGKGKGKGKSGKGVKGKGKRKGPREQPPRKRIGGRLLGKILRWSRTFGWIESLEAIDHPKAHQHDGEVFAHKDDIMGGKTPREGDTVDFLPYVDRTGVGAEKCRIVERADGNDEGEELEELDEVEEAEAANAVADAEEGEDVQDVEEPGEDAGQDGEEDFQDVDPVETLDPPEEEEQQQMMEEEENAEAEEAPEEAPEVAEAEEDPQQAKKGKSKGPLAGKADAKGKAKGKGPSVESGKGKVASKGKPSETLGVQKTIEKRQPFFAPVNHGKTTSAGSSKGSTAGKGKGADMTKGSDVVMQSKPKAASNAISGKAQAKGSKSPAIGGKPSAVDGRVPTAGGKAGTANNKQLGTSGKAGAGNAPATTGKASGPGGGKAGKAVKGSGKNAAAAAPATTSQGSGGLPENWEEHWSEEHGVPYFWNRKTKESKWLRPAA</sequence>
<feature type="compositionally biased region" description="Acidic residues" evidence="1">
    <location>
        <begin position="318"/>
        <end position="389"/>
    </location>
</feature>
<dbReference type="SUPFAM" id="SSF51045">
    <property type="entry name" value="WW domain"/>
    <property type="match status" value="1"/>
</dbReference>
<name>A0A7S4RH79_9DINO</name>
<feature type="compositionally biased region" description="Basic and acidic residues" evidence="1">
    <location>
        <begin position="147"/>
        <end position="184"/>
    </location>
</feature>
<gene>
    <name evidence="3" type="ORF">AMON00008_LOCUS34644</name>
</gene>
<protein>
    <recommendedName>
        <fullName evidence="2">WW domain-containing protein</fullName>
    </recommendedName>
</protein>
<proteinExistence type="predicted"/>
<reference evidence="3" key="1">
    <citation type="submission" date="2021-01" db="EMBL/GenBank/DDBJ databases">
        <authorList>
            <person name="Corre E."/>
            <person name="Pelletier E."/>
            <person name="Niang G."/>
            <person name="Scheremetjew M."/>
            <person name="Finn R."/>
            <person name="Kale V."/>
            <person name="Holt S."/>
            <person name="Cochrane G."/>
            <person name="Meng A."/>
            <person name="Brown T."/>
            <person name="Cohen L."/>
        </authorList>
    </citation>
    <scope>NUCLEOTIDE SEQUENCE</scope>
    <source>
        <strain evidence="3">CCMP3105</strain>
    </source>
</reference>
<dbReference type="InterPro" id="IPR001202">
    <property type="entry name" value="WW_dom"/>
</dbReference>
<evidence type="ECO:0000313" key="3">
    <source>
        <dbReference type="EMBL" id="CAE4612720.1"/>
    </source>
</evidence>
<dbReference type="SUPFAM" id="SSF50249">
    <property type="entry name" value="Nucleic acid-binding proteins"/>
    <property type="match status" value="1"/>
</dbReference>